<evidence type="ECO:0000256" key="2">
    <source>
        <dbReference type="ARBA" id="ARBA00022908"/>
    </source>
</evidence>
<dbReference type="GO" id="GO:0015074">
    <property type="term" value="P:DNA integration"/>
    <property type="evidence" value="ECO:0007669"/>
    <property type="project" value="UniProtKB-KW"/>
</dbReference>
<dbReference type="Pfam" id="PF13102">
    <property type="entry name" value="Phage_int_SAM_5"/>
    <property type="match status" value="1"/>
</dbReference>
<reference evidence="8 9" key="1">
    <citation type="submission" date="2018-08" db="EMBL/GenBank/DDBJ databases">
        <title>A genome reference for cultivated species of the human gut microbiota.</title>
        <authorList>
            <person name="Zou Y."/>
            <person name="Xue W."/>
            <person name="Luo G."/>
        </authorList>
    </citation>
    <scope>NUCLEOTIDE SEQUENCE [LARGE SCALE GENOMIC DNA]</scope>
    <source>
        <strain evidence="8 9">OM08-14</strain>
    </source>
</reference>
<dbReference type="CDD" id="cd01185">
    <property type="entry name" value="INTN1_C_like"/>
    <property type="match status" value="1"/>
</dbReference>
<dbReference type="PROSITE" id="PS51898">
    <property type="entry name" value="TYR_RECOMBINASE"/>
    <property type="match status" value="1"/>
</dbReference>
<gene>
    <name evidence="8" type="ORF">DXC17_17745</name>
</gene>
<evidence type="ECO:0000256" key="3">
    <source>
        <dbReference type="ARBA" id="ARBA00023125"/>
    </source>
</evidence>
<protein>
    <recommendedName>
        <fullName evidence="10">Site-specific integrase</fullName>
    </recommendedName>
</protein>
<dbReference type="EMBL" id="QSTF01000091">
    <property type="protein sequence ID" value="RGM33577.1"/>
    <property type="molecule type" value="Genomic_DNA"/>
</dbReference>
<dbReference type="PANTHER" id="PTHR30349:SF64">
    <property type="entry name" value="PROPHAGE INTEGRASE INTD-RELATED"/>
    <property type="match status" value="1"/>
</dbReference>
<dbReference type="PANTHER" id="PTHR30349">
    <property type="entry name" value="PHAGE INTEGRASE-RELATED"/>
    <property type="match status" value="1"/>
</dbReference>
<dbReference type="GO" id="GO:0006310">
    <property type="term" value="P:DNA recombination"/>
    <property type="evidence" value="ECO:0007669"/>
    <property type="project" value="UniProtKB-KW"/>
</dbReference>
<dbReference type="InterPro" id="IPR025269">
    <property type="entry name" value="SAM-like_dom"/>
</dbReference>
<evidence type="ECO:0008006" key="10">
    <source>
        <dbReference type="Google" id="ProtNLM"/>
    </source>
</evidence>
<evidence type="ECO:0000259" key="7">
    <source>
        <dbReference type="PROSITE" id="PS51900"/>
    </source>
</evidence>
<keyword evidence="3 5" id="KW-0238">DNA-binding</keyword>
<evidence type="ECO:0000256" key="5">
    <source>
        <dbReference type="PROSITE-ProRule" id="PRU01248"/>
    </source>
</evidence>
<comment type="caution">
    <text evidence="8">The sequence shown here is derived from an EMBL/GenBank/DDBJ whole genome shotgun (WGS) entry which is preliminary data.</text>
</comment>
<dbReference type="Gene3D" id="1.10.443.10">
    <property type="entry name" value="Intergrase catalytic core"/>
    <property type="match status" value="1"/>
</dbReference>
<dbReference type="RefSeq" id="WP_117748716.1">
    <property type="nucleotide sequence ID" value="NZ_QSTF01000091.1"/>
</dbReference>
<comment type="similarity">
    <text evidence="1">Belongs to the 'phage' integrase family.</text>
</comment>
<proteinExistence type="inferred from homology"/>
<dbReference type="Gene3D" id="1.10.150.130">
    <property type="match status" value="1"/>
</dbReference>
<dbReference type="Proteomes" id="UP000260780">
    <property type="component" value="Unassembled WGS sequence"/>
</dbReference>
<dbReference type="AlphaFoldDB" id="A0A3E4VUC7"/>
<keyword evidence="4" id="KW-0233">DNA recombination</keyword>
<dbReference type="InterPro" id="IPR044068">
    <property type="entry name" value="CB"/>
</dbReference>
<dbReference type="InterPro" id="IPR050090">
    <property type="entry name" value="Tyrosine_recombinase_XerCD"/>
</dbReference>
<dbReference type="SUPFAM" id="SSF56349">
    <property type="entry name" value="DNA breaking-rejoining enzymes"/>
    <property type="match status" value="1"/>
</dbReference>
<dbReference type="InterPro" id="IPR013762">
    <property type="entry name" value="Integrase-like_cat_sf"/>
</dbReference>
<dbReference type="PROSITE" id="PS51900">
    <property type="entry name" value="CB"/>
    <property type="match status" value="1"/>
</dbReference>
<keyword evidence="2" id="KW-0229">DNA integration</keyword>
<name>A0A3E4VUC7_9BACT</name>
<dbReference type="InterPro" id="IPR010998">
    <property type="entry name" value="Integrase_recombinase_N"/>
</dbReference>
<dbReference type="InterPro" id="IPR002104">
    <property type="entry name" value="Integrase_catalytic"/>
</dbReference>
<evidence type="ECO:0000259" key="6">
    <source>
        <dbReference type="PROSITE" id="PS51898"/>
    </source>
</evidence>
<organism evidence="8 9">
    <name type="scientific">Phocaeicola plebeius</name>
    <dbReference type="NCBI Taxonomy" id="310297"/>
    <lineage>
        <taxon>Bacteria</taxon>
        <taxon>Pseudomonadati</taxon>
        <taxon>Bacteroidota</taxon>
        <taxon>Bacteroidia</taxon>
        <taxon>Bacteroidales</taxon>
        <taxon>Bacteroidaceae</taxon>
        <taxon>Phocaeicola</taxon>
    </lineage>
</organism>
<dbReference type="GO" id="GO:0003677">
    <property type="term" value="F:DNA binding"/>
    <property type="evidence" value="ECO:0007669"/>
    <property type="project" value="UniProtKB-UniRule"/>
</dbReference>
<dbReference type="InterPro" id="IPR011010">
    <property type="entry name" value="DNA_brk_join_enz"/>
</dbReference>
<dbReference type="Pfam" id="PF00589">
    <property type="entry name" value="Phage_integrase"/>
    <property type="match status" value="1"/>
</dbReference>
<evidence type="ECO:0000313" key="9">
    <source>
        <dbReference type="Proteomes" id="UP000260780"/>
    </source>
</evidence>
<sequence>CAVIVPEVIIKKNSTFAEKMNLDNLTKIVQHEINAIAQVNKLKSLCCQLSITAKDYSTIINISPNFIAQKNLGGSYDTIIHEVSEDNSVYHSPIEIFNLIMESKKISPNTKLNYKRTKELLIEFAPLASYQDIDKRFIRAFEIYLTRKNLCANTILKYLKCLKRALRLAQQTGQIKETIEELFSLTVTKAEIIRKESLTPHELNKLQEYLISNFTNMESDYREALSAFLFSCYTGIRYSDICQLTYADMKRIKNKRWLIFTMQKTKQKVYVPLDQIFGGRALKIMRLFHRTRGKLFYLPSNAKCNRVIKRVYKNQQIGKKNISFHTGRHTAATLLLFYKIPLTTIQSILGHTHITTTEIYAEQNEATIYNSIKGVKFKEFI</sequence>
<evidence type="ECO:0000256" key="1">
    <source>
        <dbReference type="ARBA" id="ARBA00008857"/>
    </source>
</evidence>
<feature type="non-terminal residue" evidence="8">
    <location>
        <position position="1"/>
    </location>
</feature>
<feature type="domain" description="Tyr recombinase" evidence="6">
    <location>
        <begin position="193"/>
        <end position="373"/>
    </location>
</feature>
<feature type="domain" description="Core-binding (CB)" evidence="7">
    <location>
        <begin position="78"/>
        <end position="170"/>
    </location>
</feature>
<evidence type="ECO:0000256" key="4">
    <source>
        <dbReference type="ARBA" id="ARBA00023172"/>
    </source>
</evidence>
<accession>A0A3E4VUC7</accession>
<evidence type="ECO:0000313" key="8">
    <source>
        <dbReference type="EMBL" id="RGM33577.1"/>
    </source>
</evidence>